<comment type="caution">
    <text evidence="2">The sequence shown here is derived from an EMBL/GenBank/DDBJ whole genome shotgun (WGS) entry which is preliminary data.</text>
</comment>
<dbReference type="Proteomes" id="UP001605036">
    <property type="component" value="Unassembled WGS sequence"/>
</dbReference>
<dbReference type="InterPro" id="IPR036047">
    <property type="entry name" value="F-box-like_dom_sf"/>
</dbReference>
<feature type="domain" description="F-box" evidence="1">
    <location>
        <begin position="83"/>
        <end position="129"/>
    </location>
</feature>
<reference evidence="2 3" key="1">
    <citation type="submission" date="2024-09" db="EMBL/GenBank/DDBJ databases">
        <title>Chromosome-scale assembly of Riccia fluitans.</title>
        <authorList>
            <person name="Paukszto L."/>
            <person name="Sawicki J."/>
            <person name="Karawczyk K."/>
            <person name="Piernik-Szablinska J."/>
            <person name="Szczecinska M."/>
            <person name="Mazdziarz M."/>
        </authorList>
    </citation>
    <scope>NUCLEOTIDE SEQUENCE [LARGE SCALE GENOMIC DNA]</scope>
    <source>
        <strain evidence="2">Rf_01</strain>
        <tissue evidence="2">Aerial parts of the thallus</tissue>
    </source>
</reference>
<evidence type="ECO:0000313" key="2">
    <source>
        <dbReference type="EMBL" id="KAL2613298.1"/>
    </source>
</evidence>
<evidence type="ECO:0000313" key="3">
    <source>
        <dbReference type="Proteomes" id="UP001605036"/>
    </source>
</evidence>
<dbReference type="Pfam" id="PF00646">
    <property type="entry name" value="F-box"/>
    <property type="match status" value="1"/>
</dbReference>
<dbReference type="EMBL" id="JBHFFA010000007">
    <property type="protein sequence ID" value="KAL2613298.1"/>
    <property type="molecule type" value="Genomic_DNA"/>
</dbReference>
<sequence length="367" mass="41672">MACEEKKVLNQPRGGQTMRHLLKELRKRITPDDTDGEETRAKKICVSAGRIIEIISEVKKGTVGTAPSTPRQAEITKLVTYPSSRFEALPLPVLENIVRRISAADLCTLSQMSKFCCTLFDKDELWKLKAEQEGYCRAKPDENWKFNFKAAANGFLFARTLVDQSPLHYKGDLTVVDPLKIFFTGGNNEMRRAELLQLLYQHRHEDVVVTYRGIDSAFIRSRQDDDTAFEVTRRSKSVIGEDFAESRIIAVIPQKLVKLLMEENDQSQPVGVFVEDVDGEFRSSHDGDFIIRPSNSRCDKSQPHDHDELEDAEVVCISGGSWTFSDDSDDDDEVTEEDLAAGAYEQDETVSWFEYEERYRHGGRGIC</sequence>
<organism evidence="2 3">
    <name type="scientific">Riccia fluitans</name>
    <dbReference type="NCBI Taxonomy" id="41844"/>
    <lineage>
        <taxon>Eukaryota</taxon>
        <taxon>Viridiplantae</taxon>
        <taxon>Streptophyta</taxon>
        <taxon>Embryophyta</taxon>
        <taxon>Marchantiophyta</taxon>
        <taxon>Marchantiopsida</taxon>
        <taxon>Marchantiidae</taxon>
        <taxon>Marchantiales</taxon>
        <taxon>Ricciaceae</taxon>
        <taxon>Riccia</taxon>
    </lineage>
</organism>
<accession>A0ABD1XWG8</accession>
<keyword evidence="3" id="KW-1185">Reference proteome</keyword>
<dbReference type="InterPro" id="IPR001810">
    <property type="entry name" value="F-box_dom"/>
</dbReference>
<gene>
    <name evidence="2" type="ORF">R1flu_024990</name>
</gene>
<dbReference type="SUPFAM" id="SSF81383">
    <property type="entry name" value="F-box domain"/>
    <property type="match status" value="1"/>
</dbReference>
<dbReference type="AlphaFoldDB" id="A0ABD1XWG8"/>
<proteinExistence type="predicted"/>
<dbReference type="PROSITE" id="PS50181">
    <property type="entry name" value="FBOX"/>
    <property type="match status" value="1"/>
</dbReference>
<evidence type="ECO:0000259" key="1">
    <source>
        <dbReference type="PROSITE" id="PS50181"/>
    </source>
</evidence>
<name>A0ABD1XWG8_9MARC</name>
<dbReference type="Gene3D" id="1.20.1280.50">
    <property type="match status" value="1"/>
</dbReference>
<protein>
    <recommendedName>
        <fullName evidence="1">F-box domain-containing protein</fullName>
    </recommendedName>
</protein>